<dbReference type="InterPro" id="IPR017853">
    <property type="entry name" value="GH"/>
</dbReference>
<gene>
    <name evidence="13" type="ORF">MEBOL_004236</name>
</gene>
<dbReference type="OrthoDB" id="315328at2"/>
<dbReference type="InterPro" id="IPR036573">
    <property type="entry name" value="CBM_sf_5/12"/>
</dbReference>
<dbReference type="Gene3D" id="3.20.20.80">
    <property type="entry name" value="Glycosidases"/>
    <property type="match status" value="1"/>
</dbReference>
<protein>
    <recommendedName>
        <fullName evidence="2">chitinase</fullName>
        <ecNumber evidence="2">3.2.1.14</ecNumber>
    </recommendedName>
</protein>
<dbReference type="Gene3D" id="2.60.40.10">
    <property type="entry name" value="Immunoglobulins"/>
    <property type="match status" value="2"/>
</dbReference>
<feature type="region of interest" description="Disordered" evidence="9">
    <location>
        <begin position="82"/>
        <end position="103"/>
    </location>
</feature>
<organism evidence="13 14">
    <name type="scientific">Melittangium boletus DSM 14713</name>
    <dbReference type="NCBI Taxonomy" id="1294270"/>
    <lineage>
        <taxon>Bacteria</taxon>
        <taxon>Pseudomonadati</taxon>
        <taxon>Myxococcota</taxon>
        <taxon>Myxococcia</taxon>
        <taxon>Myxococcales</taxon>
        <taxon>Cystobacterineae</taxon>
        <taxon>Archangiaceae</taxon>
        <taxon>Melittangium</taxon>
    </lineage>
</organism>
<dbReference type="CDD" id="cd12214">
    <property type="entry name" value="ChiA1_BD"/>
    <property type="match status" value="1"/>
</dbReference>
<feature type="compositionally biased region" description="Low complexity" evidence="9">
    <location>
        <begin position="166"/>
        <end position="178"/>
    </location>
</feature>
<dbReference type="InterPro" id="IPR050542">
    <property type="entry name" value="Glycosyl_Hydrlase18_Chitinase"/>
</dbReference>
<feature type="compositionally biased region" description="Low complexity" evidence="9">
    <location>
        <begin position="85"/>
        <end position="96"/>
    </location>
</feature>
<dbReference type="GO" id="GO:0000272">
    <property type="term" value="P:polysaccharide catabolic process"/>
    <property type="evidence" value="ECO:0007669"/>
    <property type="project" value="UniProtKB-KW"/>
</dbReference>
<dbReference type="PROSITE" id="PS51910">
    <property type="entry name" value="GH18_2"/>
    <property type="match status" value="1"/>
</dbReference>
<dbReference type="KEGG" id="mbd:MEBOL_004236"/>
<dbReference type="PANTHER" id="PTHR45708">
    <property type="entry name" value="ENDOCHITINASE"/>
    <property type="match status" value="1"/>
</dbReference>
<dbReference type="InterPro" id="IPR036116">
    <property type="entry name" value="FN3_sf"/>
</dbReference>
<evidence type="ECO:0000256" key="1">
    <source>
        <dbReference type="ARBA" id="ARBA00009121"/>
    </source>
</evidence>
<dbReference type="PANTHER" id="PTHR45708:SF49">
    <property type="entry name" value="ENDOCHITINASE"/>
    <property type="match status" value="1"/>
</dbReference>
<dbReference type="Gene3D" id="2.10.10.20">
    <property type="entry name" value="Carbohydrate-binding module superfamily 5/12"/>
    <property type="match status" value="1"/>
</dbReference>
<dbReference type="Pfam" id="PF02839">
    <property type="entry name" value="CBM_5_12"/>
    <property type="match status" value="1"/>
</dbReference>
<dbReference type="GO" id="GO:0008843">
    <property type="term" value="F:endochitinase activity"/>
    <property type="evidence" value="ECO:0007669"/>
    <property type="project" value="UniProtKB-EC"/>
</dbReference>
<dbReference type="InterPro" id="IPR013783">
    <property type="entry name" value="Ig-like_fold"/>
</dbReference>
<keyword evidence="14" id="KW-1185">Reference proteome</keyword>
<feature type="signal peptide" evidence="10">
    <location>
        <begin position="1"/>
        <end position="32"/>
    </location>
</feature>
<keyword evidence="3 10" id="KW-0732">Signal</keyword>
<evidence type="ECO:0000256" key="3">
    <source>
        <dbReference type="ARBA" id="ARBA00022729"/>
    </source>
</evidence>
<evidence type="ECO:0000313" key="14">
    <source>
        <dbReference type="Proteomes" id="UP000217289"/>
    </source>
</evidence>
<dbReference type="InterPro" id="IPR001579">
    <property type="entry name" value="Glyco_hydro_18_chit_AS"/>
</dbReference>
<dbReference type="GO" id="GO:0005576">
    <property type="term" value="C:extracellular region"/>
    <property type="evidence" value="ECO:0007669"/>
    <property type="project" value="InterPro"/>
</dbReference>
<dbReference type="GO" id="GO:0008061">
    <property type="term" value="F:chitin binding"/>
    <property type="evidence" value="ECO:0007669"/>
    <property type="project" value="InterPro"/>
</dbReference>
<evidence type="ECO:0000313" key="13">
    <source>
        <dbReference type="EMBL" id="ATB30774.1"/>
    </source>
</evidence>
<dbReference type="RefSeq" id="WP_095979189.1">
    <property type="nucleotide sequence ID" value="NZ_CP022163.1"/>
</dbReference>
<dbReference type="InterPro" id="IPR011583">
    <property type="entry name" value="Chitinase_II/V-like_cat"/>
</dbReference>
<feature type="region of interest" description="Disordered" evidence="9">
    <location>
        <begin position="163"/>
        <end position="199"/>
    </location>
</feature>
<dbReference type="SMART" id="SM00060">
    <property type="entry name" value="FN3"/>
    <property type="match status" value="2"/>
</dbReference>
<keyword evidence="6 8" id="KW-0326">Glycosidase</keyword>
<feature type="chain" id="PRO_5013146048" description="chitinase" evidence="10">
    <location>
        <begin position="33"/>
        <end position="608"/>
    </location>
</feature>
<proteinExistence type="inferred from homology"/>
<dbReference type="SUPFAM" id="SSF51445">
    <property type="entry name" value="(Trans)glycosidases"/>
    <property type="match status" value="1"/>
</dbReference>
<evidence type="ECO:0000256" key="5">
    <source>
        <dbReference type="ARBA" id="ARBA00023277"/>
    </source>
</evidence>
<dbReference type="CDD" id="cd02871">
    <property type="entry name" value="GH18_chitinase_D-like"/>
    <property type="match status" value="1"/>
</dbReference>
<dbReference type="EMBL" id="CP022163">
    <property type="protein sequence ID" value="ATB30774.1"/>
    <property type="molecule type" value="Genomic_DNA"/>
</dbReference>
<dbReference type="FunFam" id="2.60.40.10:FF:001114">
    <property type="entry name" value="Chitinase A1"/>
    <property type="match status" value="1"/>
</dbReference>
<keyword evidence="7" id="KW-0624">Polysaccharide degradation</keyword>
<keyword evidence="5" id="KW-0119">Carbohydrate metabolism</keyword>
<evidence type="ECO:0000256" key="9">
    <source>
        <dbReference type="SAM" id="MobiDB-lite"/>
    </source>
</evidence>
<feature type="domain" description="GH18" evidence="12">
    <location>
        <begin position="283"/>
        <end position="607"/>
    </location>
</feature>
<evidence type="ECO:0000256" key="2">
    <source>
        <dbReference type="ARBA" id="ARBA00012729"/>
    </source>
</evidence>
<feature type="domain" description="Fibronectin type-III" evidence="11">
    <location>
        <begin position="94"/>
        <end position="179"/>
    </location>
</feature>
<evidence type="ECO:0000259" key="12">
    <source>
        <dbReference type="PROSITE" id="PS51910"/>
    </source>
</evidence>
<evidence type="ECO:0000256" key="7">
    <source>
        <dbReference type="ARBA" id="ARBA00023326"/>
    </source>
</evidence>
<dbReference type="PROSITE" id="PS01095">
    <property type="entry name" value="GH18_1"/>
    <property type="match status" value="1"/>
</dbReference>
<sequence length="608" mass="63599">MHSSTHPIRSGLAVLAVTAALLWNLVPTLAAAADRGAWAPNVSYATGDIASYGGKGYDCRQAHTSLVGWEPPNVAALWLERSGGTPTDTQAPTAPANLTSTGKTSTSVSLSWSASSDNVGVTGYEVFNGTALAATVTSTSATVSNLKANTTYTFTVKARDAAGNRSAASSAHSTTTPATEPPDTQAPTAPSSLRSTGVSNNSVSLAWNGSTDNVAVTGYEVFVNGSTLSTTVTGTTATASGLNANTTYTFTVKARDAAGNRSTASNSISATTTNTQPPPTSKKVIVGYWHNFDNGSTNIRLRDISSKYDVIQVAFAEPVGGAGTGNMAFAPYNATTADFKADVAYLKSQGKKVLISIGGANGTIHLDTAAAKATFVSSMSSIIDTYGFDGLDLDLEGSSLALNGGDTDFRNPTTPKIINLIDGTRQLINRYGANFILTMAPETAYVQGGYSAYGGPWGAYLPVIHALRDRLTYLHVQHYNTGTVTALDGKSYAQGTPDFHVAMAEMMIRGFPIGGNASQVFPGLRADQIVIGLPSSPQAAGGGYTTPANVQKALDYLIKGKSFGGGYVLRQASGYADFKGLMTWSINWDKFTNYEFSNSHRAYLDTYK</sequence>
<name>A0A250IG18_9BACT</name>
<dbReference type="InterPro" id="IPR003610">
    <property type="entry name" value="CBM5/12"/>
</dbReference>
<dbReference type="Proteomes" id="UP000217289">
    <property type="component" value="Chromosome"/>
</dbReference>
<reference evidence="13 14" key="1">
    <citation type="submission" date="2017-06" db="EMBL/GenBank/DDBJ databases">
        <authorList>
            <person name="Kim H.J."/>
            <person name="Triplett B.A."/>
        </authorList>
    </citation>
    <scope>NUCLEOTIDE SEQUENCE [LARGE SCALE GENOMIC DNA]</scope>
    <source>
        <strain evidence="13 14">DSM 14713</strain>
    </source>
</reference>
<evidence type="ECO:0000256" key="4">
    <source>
        <dbReference type="ARBA" id="ARBA00022801"/>
    </source>
</evidence>
<dbReference type="SMART" id="SM00636">
    <property type="entry name" value="Glyco_18"/>
    <property type="match status" value="1"/>
</dbReference>
<dbReference type="AlphaFoldDB" id="A0A250IG18"/>
<dbReference type="SUPFAM" id="SSF51055">
    <property type="entry name" value="Carbohydrate binding domain"/>
    <property type="match status" value="1"/>
</dbReference>
<dbReference type="PROSITE" id="PS50853">
    <property type="entry name" value="FN3"/>
    <property type="match status" value="2"/>
</dbReference>
<evidence type="ECO:0000259" key="11">
    <source>
        <dbReference type="PROSITE" id="PS50853"/>
    </source>
</evidence>
<dbReference type="Pfam" id="PF00704">
    <property type="entry name" value="Glyco_hydro_18"/>
    <property type="match status" value="1"/>
</dbReference>
<feature type="compositionally biased region" description="Polar residues" evidence="9">
    <location>
        <begin position="185"/>
        <end position="199"/>
    </location>
</feature>
<dbReference type="GO" id="GO:0030246">
    <property type="term" value="F:carbohydrate binding"/>
    <property type="evidence" value="ECO:0007669"/>
    <property type="project" value="InterPro"/>
</dbReference>
<dbReference type="EC" id="3.2.1.14" evidence="2"/>
<dbReference type="InterPro" id="IPR001223">
    <property type="entry name" value="Glyco_hydro18_cat"/>
</dbReference>
<evidence type="ECO:0000256" key="10">
    <source>
        <dbReference type="SAM" id="SignalP"/>
    </source>
</evidence>
<dbReference type="SMART" id="SM00495">
    <property type="entry name" value="ChtBD3"/>
    <property type="match status" value="1"/>
</dbReference>
<evidence type="ECO:0000256" key="6">
    <source>
        <dbReference type="ARBA" id="ARBA00023295"/>
    </source>
</evidence>
<feature type="domain" description="Fibronectin type-III" evidence="11">
    <location>
        <begin position="189"/>
        <end position="278"/>
    </location>
</feature>
<accession>A0A250IG18</accession>
<dbReference type="SUPFAM" id="SSF49265">
    <property type="entry name" value="Fibronectin type III"/>
    <property type="match status" value="1"/>
</dbReference>
<evidence type="ECO:0000256" key="8">
    <source>
        <dbReference type="RuleBase" id="RU000489"/>
    </source>
</evidence>
<dbReference type="CDD" id="cd00063">
    <property type="entry name" value="FN3"/>
    <property type="match status" value="2"/>
</dbReference>
<keyword evidence="4 8" id="KW-0378">Hydrolase</keyword>
<dbReference type="InterPro" id="IPR003961">
    <property type="entry name" value="FN3_dom"/>
</dbReference>
<dbReference type="Pfam" id="PF00041">
    <property type="entry name" value="fn3"/>
    <property type="match status" value="2"/>
</dbReference>
<comment type="similarity">
    <text evidence="1">Belongs to the glycosyl hydrolase 18 family. Chitinase class II subfamily.</text>
</comment>